<dbReference type="Proteomes" id="UP000035682">
    <property type="component" value="Unplaced"/>
</dbReference>
<dbReference type="RefSeq" id="XP_024510671.1">
    <property type="nucleotide sequence ID" value="XM_024645188.1"/>
</dbReference>
<sequence length="243" mass="27650">MFSIRVYIVNYNKYIIVKLLLFLQYFLQISGENCPIPTSNTNEKVSYQTISTNSLVLNTIIKQKRCPDFKDDPEQNACCPSAVTPGTFYCCTEEQKKEIEANIASELRSKFIKNYLAAIIVISVITFLLVFFITSLVCKRFKCCPLYKTRHSYVSTNIPTNYRPVIERIPQKPSIYEAPPPYDYPFSSAATVVSTTSNGSHTTTAPFIPIHPPATGSTSYMENQWNCILENRLNSLRESNFND</sequence>
<gene>
    <name evidence="2 4 5" type="ORF">SRAE_X000080000</name>
</gene>
<protein>
    <submittedName>
        <fullName evidence="2 4">Uncharacterized protein</fullName>
    </submittedName>
</protein>
<feature type="transmembrane region" description="Helical" evidence="1">
    <location>
        <begin position="115"/>
        <end position="137"/>
    </location>
</feature>
<accession>A0A090LNN1</accession>
<evidence type="ECO:0000313" key="5">
    <source>
        <dbReference type="WormBase" id="SRAE_X000080000"/>
    </source>
</evidence>
<keyword evidence="1" id="KW-0812">Transmembrane</keyword>
<dbReference type="WormBase" id="SRAE_X000080000">
    <property type="protein sequence ID" value="SRP12133"/>
    <property type="gene ID" value="WBGene00266361"/>
</dbReference>
<reference evidence="2 3" key="1">
    <citation type="submission" date="2014-09" db="EMBL/GenBank/DDBJ databases">
        <authorList>
            <person name="Martin A.A."/>
        </authorList>
    </citation>
    <scope>NUCLEOTIDE SEQUENCE</scope>
    <source>
        <strain evidence="3">ED321</strain>
        <strain evidence="2">ED321 Heterogonic</strain>
    </source>
</reference>
<dbReference type="AlphaFoldDB" id="A0A090LNN1"/>
<dbReference type="OrthoDB" id="5873684at2759"/>
<evidence type="ECO:0000313" key="2">
    <source>
        <dbReference type="EMBL" id="CEF71475.1"/>
    </source>
</evidence>
<keyword evidence="1" id="KW-0472">Membrane</keyword>
<proteinExistence type="predicted"/>
<dbReference type="CTD" id="36383855"/>
<reference evidence="4" key="2">
    <citation type="submission" date="2020-12" db="UniProtKB">
        <authorList>
            <consortium name="WormBaseParasite"/>
        </authorList>
    </citation>
    <scope>IDENTIFICATION</scope>
</reference>
<dbReference type="GeneID" id="36383855"/>
<name>A0A090LNN1_STRRB</name>
<evidence type="ECO:0000313" key="3">
    <source>
        <dbReference type="Proteomes" id="UP000035682"/>
    </source>
</evidence>
<keyword evidence="1" id="KW-1133">Transmembrane helix</keyword>
<evidence type="ECO:0000256" key="1">
    <source>
        <dbReference type="SAM" id="Phobius"/>
    </source>
</evidence>
<dbReference type="OMA" id="NEWNCIL"/>
<dbReference type="EMBL" id="LN609530">
    <property type="protein sequence ID" value="CEF71475.1"/>
    <property type="molecule type" value="Genomic_DNA"/>
</dbReference>
<keyword evidence="3" id="KW-1185">Reference proteome</keyword>
<evidence type="ECO:0000313" key="4">
    <source>
        <dbReference type="WBParaSite" id="SRAE_X000080000.1"/>
    </source>
</evidence>
<dbReference type="WBParaSite" id="SRAE_X000080000.1">
    <property type="protein sequence ID" value="SRAE_X000080000.1"/>
    <property type="gene ID" value="WBGene00266361"/>
</dbReference>
<organism evidence="2">
    <name type="scientific">Strongyloides ratti</name>
    <name type="common">Parasitic roundworm</name>
    <dbReference type="NCBI Taxonomy" id="34506"/>
    <lineage>
        <taxon>Eukaryota</taxon>
        <taxon>Metazoa</taxon>
        <taxon>Ecdysozoa</taxon>
        <taxon>Nematoda</taxon>
        <taxon>Chromadorea</taxon>
        <taxon>Rhabditida</taxon>
        <taxon>Tylenchina</taxon>
        <taxon>Panagrolaimomorpha</taxon>
        <taxon>Strongyloidoidea</taxon>
        <taxon>Strongyloididae</taxon>
        <taxon>Strongyloides</taxon>
    </lineage>
</organism>